<dbReference type="InterPro" id="IPR019734">
    <property type="entry name" value="TPR_rpt"/>
</dbReference>
<keyword evidence="1" id="KW-0677">Repeat</keyword>
<sequence>MIRASMVCLSVFGLVACAGTAPPVQDGSREAPDASAPPRVEAETEIPRRPTDDDVMYRVFAGEVLGSEGDLQGAVGEYLEAALESEDPAIAMRATRVAFAAQAWLQASMAADRWTVLAPESMAARESAVLALLATADYAGAELHLQKIIAMAEDKEQAWTLASGLLGRSANPDKAESVLAHLLETSGEEGSAIGVHARSRMMARSGDIPRAYELAQEAVSMQPESVEFLAWAGRLALNLGDQEAGLEYIRGAWELDPDDHDMTLAYADLLARSGREDEARRLMSDMVQTPDVMLTRIIFELSASDIPAAMALYDEFARMAFDDPFEKAFYQAQAAESLDLLEDAVSHYAAVTEGDLHVQSVARRAELIAMRGDIDEALRVLQPLRRHSDPQVVEEAFLTEARILQQAEDLQGALDALGKALELSPDSIALRYSRALIAAEVGQIGVAERDLRFILVEQPDNAAALNALGYTLADQTDRYDEAEALIRRAYSLQPNDPSITDSMGWVAYRLGRLEEAVDFLGRAWRMENNPEIAAHLGEVLWQQGRVEEARDIWRQGLAVDDGNPILQETIDRLEAEL</sequence>
<accession>A0AAW9RBK4</accession>
<evidence type="ECO:0000256" key="3">
    <source>
        <dbReference type="PROSITE-ProRule" id="PRU00339"/>
    </source>
</evidence>
<dbReference type="PROSITE" id="PS50005">
    <property type="entry name" value="TPR"/>
    <property type="match status" value="1"/>
</dbReference>
<organism evidence="6 7">
    <name type="scientific">Elongatibacter sediminis</name>
    <dbReference type="NCBI Taxonomy" id="3119006"/>
    <lineage>
        <taxon>Bacteria</taxon>
        <taxon>Pseudomonadati</taxon>
        <taxon>Pseudomonadota</taxon>
        <taxon>Gammaproteobacteria</taxon>
        <taxon>Chromatiales</taxon>
        <taxon>Wenzhouxiangellaceae</taxon>
        <taxon>Elongatibacter</taxon>
    </lineage>
</organism>
<keyword evidence="5" id="KW-0732">Signal</keyword>
<evidence type="ECO:0000313" key="6">
    <source>
        <dbReference type="EMBL" id="MEJ8567428.1"/>
    </source>
</evidence>
<feature type="region of interest" description="Disordered" evidence="4">
    <location>
        <begin position="23"/>
        <end position="48"/>
    </location>
</feature>
<dbReference type="AlphaFoldDB" id="A0AAW9RBK4"/>
<evidence type="ECO:0000256" key="4">
    <source>
        <dbReference type="SAM" id="MobiDB-lite"/>
    </source>
</evidence>
<evidence type="ECO:0000256" key="1">
    <source>
        <dbReference type="ARBA" id="ARBA00022737"/>
    </source>
</evidence>
<dbReference type="PROSITE" id="PS51257">
    <property type="entry name" value="PROKAR_LIPOPROTEIN"/>
    <property type="match status" value="1"/>
</dbReference>
<keyword evidence="2 3" id="KW-0802">TPR repeat</keyword>
<dbReference type="SUPFAM" id="SSF48452">
    <property type="entry name" value="TPR-like"/>
    <property type="match status" value="2"/>
</dbReference>
<dbReference type="EMBL" id="JAZHOG010000004">
    <property type="protein sequence ID" value="MEJ8567428.1"/>
    <property type="molecule type" value="Genomic_DNA"/>
</dbReference>
<protein>
    <submittedName>
        <fullName evidence="6">Tetratricopeptide repeat protein</fullName>
    </submittedName>
</protein>
<dbReference type="PANTHER" id="PTHR45586">
    <property type="entry name" value="TPR REPEAT-CONTAINING PROTEIN PA4667"/>
    <property type="match status" value="1"/>
</dbReference>
<reference evidence="6 7" key="1">
    <citation type="submission" date="2024-02" db="EMBL/GenBank/DDBJ databases">
        <title>A novel Wenzhouxiangellaceae bacterium, isolated from coastal sediments.</title>
        <authorList>
            <person name="Du Z.-J."/>
            <person name="Ye Y.-Q."/>
            <person name="Zhang X.-Y."/>
        </authorList>
    </citation>
    <scope>NUCLEOTIDE SEQUENCE [LARGE SCALE GENOMIC DNA]</scope>
    <source>
        <strain evidence="6 7">CH-27</strain>
    </source>
</reference>
<feature type="chain" id="PRO_5043567016" evidence="5">
    <location>
        <begin position="19"/>
        <end position="577"/>
    </location>
</feature>
<dbReference type="RefSeq" id="WP_354694749.1">
    <property type="nucleotide sequence ID" value="NZ_JAZHOG010000004.1"/>
</dbReference>
<dbReference type="PANTHER" id="PTHR45586:SF1">
    <property type="entry name" value="LIPOPOLYSACCHARIDE ASSEMBLY PROTEIN B"/>
    <property type="match status" value="1"/>
</dbReference>
<dbReference type="InterPro" id="IPR011990">
    <property type="entry name" value="TPR-like_helical_dom_sf"/>
</dbReference>
<dbReference type="Pfam" id="PF13432">
    <property type="entry name" value="TPR_16"/>
    <property type="match status" value="2"/>
</dbReference>
<evidence type="ECO:0000256" key="2">
    <source>
        <dbReference type="ARBA" id="ARBA00022803"/>
    </source>
</evidence>
<name>A0AAW9RBK4_9GAMM</name>
<dbReference type="Pfam" id="PF14559">
    <property type="entry name" value="TPR_19"/>
    <property type="match status" value="1"/>
</dbReference>
<feature type="signal peptide" evidence="5">
    <location>
        <begin position="1"/>
        <end position="18"/>
    </location>
</feature>
<dbReference type="InterPro" id="IPR051012">
    <property type="entry name" value="CellSynth/LPSAsmb/PSIAsmb"/>
</dbReference>
<evidence type="ECO:0000256" key="5">
    <source>
        <dbReference type="SAM" id="SignalP"/>
    </source>
</evidence>
<dbReference type="Proteomes" id="UP001359886">
    <property type="component" value="Unassembled WGS sequence"/>
</dbReference>
<proteinExistence type="predicted"/>
<dbReference type="Gene3D" id="1.25.40.10">
    <property type="entry name" value="Tetratricopeptide repeat domain"/>
    <property type="match status" value="3"/>
</dbReference>
<keyword evidence="7" id="KW-1185">Reference proteome</keyword>
<dbReference type="SMART" id="SM00028">
    <property type="entry name" value="TPR"/>
    <property type="match status" value="3"/>
</dbReference>
<evidence type="ECO:0000313" key="7">
    <source>
        <dbReference type="Proteomes" id="UP001359886"/>
    </source>
</evidence>
<comment type="caution">
    <text evidence="6">The sequence shown here is derived from an EMBL/GenBank/DDBJ whole genome shotgun (WGS) entry which is preliminary data.</text>
</comment>
<feature type="repeat" description="TPR" evidence="3">
    <location>
        <begin position="394"/>
        <end position="427"/>
    </location>
</feature>
<gene>
    <name evidence="6" type="ORF">V3330_07285</name>
</gene>